<reference evidence="1" key="2">
    <citation type="journal article" date="2020" name="Nat. Commun.">
        <title>Large-scale genome sequencing of mycorrhizal fungi provides insights into the early evolution of symbiotic traits.</title>
        <authorList>
            <person name="Miyauchi S."/>
            <person name="Kiss E."/>
            <person name="Kuo A."/>
            <person name="Drula E."/>
            <person name="Kohler A."/>
            <person name="Sanchez-Garcia M."/>
            <person name="Morin E."/>
            <person name="Andreopoulos B."/>
            <person name="Barry K.W."/>
            <person name="Bonito G."/>
            <person name="Buee M."/>
            <person name="Carver A."/>
            <person name="Chen C."/>
            <person name="Cichocki N."/>
            <person name="Clum A."/>
            <person name="Culley D."/>
            <person name="Crous P.W."/>
            <person name="Fauchery L."/>
            <person name="Girlanda M."/>
            <person name="Hayes R.D."/>
            <person name="Keri Z."/>
            <person name="LaButti K."/>
            <person name="Lipzen A."/>
            <person name="Lombard V."/>
            <person name="Magnuson J."/>
            <person name="Maillard F."/>
            <person name="Murat C."/>
            <person name="Nolan M."/>
            <person name="Ohm R.A."/>
            <person name="Pangilinan J."/>
            <person name="Pereira M.F."/>
            <person name="Perotto S."/>
            <person name="Peter M."/>
            <person name="Pfister S."/>
            <person name="Riley R."/>
            <person name="Sitrit Y."/>
            <person name="Stielow J.B."/>
            <person name="Szollosi G."/>
            <person name="Zifcakova L."/>
            <person name="Stursova M."/>
            <person name="Spatafora J.W."/>
            <person name="Tedersoo L."/>
            <person name="Vaario L.M."/>
            <person name="Yamada A."/>
            <person name="Yan M."/>
            <person name="Wang P."/>
            <person name="Xu J."/>
            <person name="Bruns T."/>
            <person name="Baldrian P."/>
            <person name="Vilgalys R."/>
            <person name="Dunand C."/>
            <person name="Henrissat B."/>
            <person name="Grigoriev I.V."/>
            <person name="Hibbett D."/>
            <person name="Nagy L.G."/>
            <person name="Martin F.M."/>
        </authorList>
    </citation>
    <scope>NUCLEOTIDE SEQUENCE</scope>
    <source>
        <strain evidence="1">P2</strain>
    </source>
</reference>
<evidence type="ECO:0000313" key="1">
    <source>
        <dbReference type="EMBL" id="KAF9645471.1"/>
    </source>
</evidence>
<organism evidence="1 2">
    <name type="scientific">Thelephora ganbajun</name>
    <name type="common">Ganba fungus</name>
    <dbReference type="NCBI Taxonomy" id="370292"/>
    <lineage>
        <taxon>Eukaryota</taxon>
        <taxon>Fungi</taxon>
        <taxon>Dikarya</taxon>
        <taxon>Basidiomycota</taxon>
        <taxon>Agaricomycotina</taxon>
        <taxon>Agaricomycetes</taxon>
        <taxon>Thelephorales</taxon>
        <taxon>Thelephoraceae</taxon>
        <taxon>Thelephora</taxon>
    </lineage>
</organism>
<evidence type="ECO:0000313" key="2">
    <source>
        <dbReference type="Proteomes" id="UP000886501"/>
    </source>
</evidence>
<comment type="caution">
    <text evidence="1">The sequence shown here is derived from an EMBL/GenBank/DDBJ whole genome shotgun (WGS) entry which is preliminary data.</text>
</comment>
<dbReference type="Proteomes" id="UP000886501">
    <property type="component" value="Unassembled WGS sequence"/>
</dbReference>
<proteinExistence type="predicted"/>
<reference evidence="1" key="1">
    <citation type="submission" date="2019-10" db="EMBL/GenBank/DDBJ databases">
        <authorList>
            <consortium name="DOE Joint Genome Institute"/>
            <person name="Kuo A."/>
            <person name="Miyauchi S."/>
            <person name="Kiss E."/>
            <person name="Drula E."/>
            <person name="Kohler A."/>
            <person name="Sanchez-Garcia M."/>
            <person name="Andreopoulos B."/>
            <person name="Barry K.W."/>
            <person name="Bonito G."/>
            <person name="Buee M."/>
            <person name="Carver A."/>
            <person name="Chen C."/>
            <person name="Cichocki N."/>
            <person name="Clum A."/>
            <person name="Culley D."/>
            <person name="Crous P.W."/>
            <person name="Fauchery L."/>
            <person name="Girlanda M."/>
            <person name="Hayes R."/>
            <person name="Keri Z."/>
            <person name="Labutti K."/>
            <person name="Lipzen A."/>
            <person name="Lombard V."/>
            <person name="Magnuson J."/>
            <person name="Maillard F."/>
            <person name="Morin E."/>
            <person name="Murat C."/>
            <person name="Nolan M."/>
            <person name="Ohm R."/>
            <person name="Pangilinan J."/>
            <person name="Pereira M."/>
            <person name="Perotto S."/>
            <person name="Peter M."/>
            <person name="Riley R."/>
            <person name="Sitrit Y."/>
            <person name="Stielow B."/>
            <person name="Szollosi G."/>
            <person name="Zifcakova L."/>
            <person name="Stursova M."/>
            <person name="Spatafora J.W."/>
            <person name="Tedersoo L."/>
            <person name="Vaario L.-M."/>
            <person name="Yamada A."/>
            <person name="Yan M."/>
            <person name="Wang P."/>
            <person name="Xu J."/>
            <person name="Bruns T."/>
            <person name="Baldrian P."/>
            <person name="Vilgalys R."/>
            <person name="Henrissat B."/>
            <person name="Grigoriev I.V."/>
            <person name="Hibbett D."/>
            <person name="Nagy L.G."/>
            <person name="Martin F.M."/>
        </authorList>
    </citation>
    <scope>NUCLEOTIDE SEQUENCE</scope>
    <source>
        <strain evidence="1">P2</strain>
    </source>
</reference>
<accession>A0ACB6Z750</accession>
<gene>
    <name evidence="1" type="ORF">BDM02DRAFT_3120145</name>
</gene>
<sequence>MRGSTLPFSNRTSITSQNTVGYPNLSKEIGKYIAAYCTNPPKDDDCPFNFCPNPEIAGPLARIANYITGFCLAVLIFYSPRRVQGTF</sequence>
<dbReference type="EMBL" id="MU118089">
    <property type="protein sequence ID" value="KAF9645471.1"/>
    <property type="molecule type" value="Genomic_DNA"/>
</dbReference>
<name>A0ACB6Z750_THEGA</name>
<keyword evidence="2" id="KW-1185">Reference proteome</keyword>
<protein>
    <submittedName>
        <fullName evidence="1">Uncharacterized protein</fullName>
    </submittedName>
</protein>